<dbReference type="RefSeq" id="WP_027599731.1">
    <property type="nucleotide sequence ID" value="NZ_FMWB01000001.1"/>
</dbReference>
<dbReference type="EMBL" id="FMWB01000001">
    <property type="protein sequence ID" value="SCZ21706.1"/>
    <property type="molecule type" value="Genomic_DNA"/>
</dbReference>
<dbReference type="InterPro" id="IPR036388">
    <property type="entry name" value="WH-like_DNA-bd_sf"/>
</dbReference>
<accession>A0A1G5M9D7</accession>
<dbReference type="Proteomes" id="UP000189310">
    <property type="component" value="Unassembled WGS sequence"/>
</dbReference>
<dbReference type="PROSITE" id="PS50949">
    <property type="entry name" value="HTH_GNTR"/>
    <property type="match status" value="1"/>
</dbReference>
<protein>
    <submittedName>
        <fullName evidence="6">DNA-binding transcriptional regulator, FadR family</fullName>
    </submittedName>
    <submittedName>
        <fullName evidence="5">GntR family transcriptional regulator</fullName>
    </submittedName>
</protein>
<dbReference type="CDD" id="cd07377">
    <property type="entry name" value="WHTH_GntR"/>
    <property type="match status" value="1"/>
</dbReference>
<dbReference type="Pfam" id="PF07729">
    <property type="entry name" value="FCD"/>
    <property type="match status" value="1"/>
</dbReference>
<dbReference type="AlphaFoldDB" id="A0A1G5M9D7"/>
<evidence type="ECO:0000256" key="3">
    <source>
        <dbReference type="ARBA" id="ARBA00023163"/>
    </source>
</evidence>
<dbReference type="SUPFAM" id="SSF48008">
    <property type="entry name" value="GntR ligand-binding domain-like"/>
    <property type="match status" value="1"/>
</dbReference>
<dbReference type="SMART" id="SM00895">
    <property type="entry name" value="FCD"/>
    <property type="match status" value="1"/>
</dbReference>
<keyword evidence="3" id="KW-0804">Transcription</keyword>
<comment type="caution">
    <text evidence="6">The sequence shown here is derived from an EMBL/GenBank/DDBJ whole genome shotgun (WGS) entry which is preliminary data.</text>
</comment>
<dbReference type="Gene3D" id="1.20.120.530">
    <property type="entry name" value="GntR ligand-binding domain-like"/>
    <property type="match status" value="1"/>
</dbReference>
<dbReference type="EMBL" id="MTLN01000008">
    <property type="protein sequence ID" value="ONN70067.1"/>
    <property type="molecule type" value="Genomic_DNA"/>
</dbReference>
<organism evidence="6 7">
    <name type="scientific">Pseudomonas oryzihabitans</name>
    <dbReference type="NCBI Taxonomy" id="47885"/>
    <lineage>
        <taxon>Bacteria</taxon>
        <taxon>Pseudomonadati</taxon>
        <taxon>Pseudomonadota</taxon>
        <taxon>Gammaproteobacteria</taxon>
        <taxon>Pseudomonadales</taxon>
        <taxon>Pseudomonadaceae</taxon>
        <taxon>Pseudomonas</taxon>
    </lineage>
</organism>
<evidence type="ECO:0000313" key="8">
    <source>
        <dbReference type="Proteomes" id="UP000189310"/>
    </source>
</evidence>
<dbReference type="SUPFAM" id="SSF46785">
    <property type="entry name" value="Winged helix' DNA-binding domain"/>
    <property type="match status" value="1"/>
</dbReference>
<evidence type="ECO:0000256" key="2">
    <source>
        <dbReference type="ARBA" id="ARBA00023125"/>
    </source>
</evidence>
<evidence type="ECO:0000313" key="7">
    <source>
        <dbReference type="Proteomes" id="UP000183046"/>
    </source>
</evidence>
<sequence>MQIHTDDSARLALDALRNLVAQQSNLPDKPLPPERELASEFGVSRRSIRRALAVLEAEGQVWRRQGKGTYVGPTPPSAALTLTQLSARTNFSEVMEARLHLEPNLAALAAQRASGEQRALIRRMAERTAFERLGSSEDADAIELWDSAFHRSIAEAAGNRLLLDLFEMLDAIRLDPIWRDLRHRARNAQRLLAYHDDHQALVEALDARDPVRAAAVMRAHLRALQLALDSVLQQTLEQAL</sequence>
<dbReference type="SMART" id="SM00345">
    <property type="entry name" value="HTH_GNTR"/>
    <property type="match status" value="1"/>
</dbReference>
<dbReference type="Proteomes" id="UP000183046">
    <property type="component" value="Unassembled WGS sequence"/>
</dbReference>
<keyword evidence="2 6" id="KW-0238">DNA-binding</keyword>
<dbReference type="Pfam" id="PF00392">
    <property type="entry name" value="GntR"/>
    <property type="match status" value="1"/>
</dbReference>
<reference evidence="7" key="1">
    <citation type="submission" date="2016-10" db="EMBL/GenBank/DDBJ databases">
        <authorList>
            <person name="de Groot N.N."/>
        </authorList>
    </citation>
    <scope>NUCLEOTIDE SEQUENCE [LARGE SCALE GENOMIC DNA]</scope>
    <source>
        <strain evidence="7">DSM 15758</strain>
    </source>
</reference>
<evidence type="ECO:0000313" key="6">
    <source>
        <dbReference type="EMBL" id="SCZ21706.1"/>
    </source>
</evidence>
<dbReference type="PANTHER" id="PTHR43537">
    <property type="entry name" value="TRANSCRIPTIONAL REGULATOR, GNTR FAMILY"/>
    <property type="match status" value="1"/>
</dbReference>
<dbReference type="STRING" id="237610.BJP27_17000"/>
<dbReference type="InterPro" id="IPR036390">
    <property type="entry name" value="WH_DNA-bd_sf"/>
</dbReference>
<dbReference type="OrthoDB" id="8584262at2"/>
<evidence type="ECO:0000259" key="4">
    <source>
        <dbReference type="PROSITE" id="PS50949"/>
    </source>
</evidence>
<dbReference type="GO" id="GO:0003677">
    <property type="term" value="F:DNA binding"/>
    <property type="evidence" value="ECO:0007669"/>
    <property type="project" value="UniProtKB-KW"/>
</dbReference>
<proteinExistence type="predicted"/>
<dbReference type="InterPro" id="IPR008920">
    <property type="entry name" value="TF_FadR/GntR_C"/>
</dbReference>
<reference evidence="6" key="2">
    <citation type="submission" date="2016-10" db="EMBL/GenBank/DDBJ databases">
        <authorList>
            <person name="Varghese N."/>
            <person name="Submissions S."/>
        </authorList>
    </citation>
    <scope>NUCLEOTIDE SEQUENCE</scope>
    <source>
        <strain evidence="6">DSM 15758</strain>
    </source>
</reference>
<dbReference type="PANTHER" id="PTHR43537:SF5">
    <property type="entry name" value="UXU OPERON TRANSCRIPTIONAL REGULATOR"/>
    <property type="match status" value="1"/>
</dbReference>
<dbReference type="InterPro" id="IPR011711">
    <property type="entry name" value="GntR_C"/>
</dbReference>
<evidence type="ECO:0000256" key="1">
    <source>
        <dbReference type="ARBA" id="ARBA00023015"/>
    </source>
</evidence>
<gene>
    <name evidence="5" type="ORF">BVL52_17525</name>
    <name evidence="6" type="ORF">SAMN05216279_101404</name>
</gene>
<evidence type="ECO:0000313" key="5">
    <source>
        <dbReference type="EMBL" id="ONN70067.1"/>
    </source>
</evidence>
<dbReference type="Gene3D" id="1.10.10.10">
    <property type="entry name" value="Winged helix-like DNA-binding domain superfamily/Winged helix DNA-binding domain"/>
    <property type="match status" value="1"/>
</dbReference>
<name>A0A1G5M9D7_9PSED</name>
<keyword evidence="1" id="KW-0805">Transcription regulation</keyword>
<reference evidence="5 8" key="3">
    <citation type="submission" date="2017-01" db="EMBL/GenBank/DDBJ databases">
        <title>Pseudomonas psychrotolerans genome sequencing and assembly.</title>
        <authorList>
            <person name="Vyas B."/>
            <person name="Mayilraj S."/>
        </authorList>
    </citation>
    <scope>NUCLEOTIDE SEQUENCE [LARGE SCALE GENOMIC DNA]</scope>
    <source>
        <strain evidence="5 8">SDS18</strain>
    </source>
</reference>
<keyword evidence="8" id="KW-1185">Reference proteome</keyword>
<dbReference type="InterPro" id="IPR000524">
    <property type="entry name" value="Tscrpt_reg_HTH_GntR"/>
</dbReference>
<dbReference type="GO" id="GO:0003700">
    <property type="term" value="F:DNA-binding transcription factor activity"/>
    <property type="evidence" value="ECO:0007669"/>
    <property type="project" value="InterPro"/>
</dbReference>
<feature type="domain" description="HTH gntR-type" evidence="4">
    <location>
        <begin position="6"/>
        <end position="74"/>
    </location>
</feature>
<dbReference type="PRINTS" id="PR00035">
    <property type="entry name" value="HTHGNTR"/>
</dbReference>